<evidence type="ECO:0000313" key="2">
    <source>
        <dbReference type="EMBL" id="QQD18516.1"/>
    </source>
</evidence>
<protein>
    <submittedName>
        <fullName evidence="2">Uncharacterized protein</fullName>
    </submittedName>
</protein>
<dbReference type="EMBL" id="CP066167">
    <property type="protein sequence ID" value="QQD18516.1"/>
    <property type="molecule type" value="Genomic_DNA"/>
</dbReference>
<keyword evidence="1" id="KW-0472">Membrane</keyword>
<sequence length="286" mass="32328">MATESAEQWQSQLLDAIDDHFAGAHQRVDRAYRQHFASLRAVLGRHWQHRRDVPADLLAAPRALWHTVRRSKSQAARPLTGKEQAVAAVMAEQVLDLPGLQALMLEHLRHHPDYHQREFDELRALLAPYDSEQAARRLQLAVAQWGQRHDSNRDLLLFFSLGLLGRAVSDKIAFGSASLIGVSAASSVYISQQGALSALWASWFGVPGWVAVSGALAGFAVVIAATPILSPFIEYGFNRYRTRQRLQKMVEQVHRDVRQPLSERLWQYSGYLQFIPDLIQILKQLR</sequence>
<accession>A0A7T4UQB8</accession>
<name>A0A7T4UQB8_9GAMM</name>
<dbReference type="AlphaFoldDB" id="A0A7T4UQB8"/>
<organism evidence="2 3">
    <name type="scientific">Spongiibacter nanhainus</name>
    <dbReference type="NCBI Taxonomy" id="2794344"/>
    <lineage>
        <taxon>Bacteria</taxon>
        <taxon>Pseudomonadati</taxon>
        <taxon>Pseudomonadota</taxon>
        <taxon>Gammaproteobacteria</taxon>
        <taxon>Cellvibrionales</taxon>
        <taxon>Spongiibacteraceae</taxon>
        <taxon>Spongiibacter</taxon>
    </lineage>
</organism>
<keyword evidence="1" id="KW-0812">Transmembrane</keyword>
<proteinExistence type="predicted"/>
<keyword evidence="3" id="KW-1185">Reference proteome</keyword>
<dbReference type="KEGG" id="snan:I6N98_01175"/>
<feature type="transmembrane region" description="Helical" evidence="1">
    <location>
        <begin position="210"/>
        <end position="233"/>
    </location>
</feature>
<evidence type="ECO:0000313" key="3">
    <source>
        <dbReference type="Proteomes" id="UP000596063"/>
    </source>
</evidence>
<reference evidence="2 3" key="1">
    <citation type="submission" date="2020-12" db="EMBL/GenBank/DDBJ databases">
        <authorList>
            <person name="Shan Y."/>
        </authorList>
    </citation>
    <scope>NUCLEOTIDE SEQUENCE [LARGE SCALE GENOMIC DNA]</scope>
    <source>
        <strain evidence="3">csc3.9</strain>
    </source>
</reference>
<feature type="transmembrane region" description="Helical" evidence="1">
    <location>
        <begin position="172"/>
        <end position="190"/>
    </location>
</feature>
<dbReference type="Proteomes" id="UP000596063">
    <property type="component" value="Chromosome"/>
</dbReference>
<evidence type="ECO:0000256" key="1">
    <source>
        <dbReference type="SAM" id="Phobius"/>
    </source>
</evidence>
<gene>
    <name evidence="2" type="ORF">I6N98_01175</name>
</gene>
<keyword evidence="1" id="KW-1133">Transmembrane helix</keyword>
<dbReference type="RefSeq" id="WP_198570007.1">
    <property type="nucleotide sequence ID" value="NZ_CP066167.1"/>
</dbReference>